<proteinExistence type="predicted"/>
<evidence type="ECO:0008006" key="3">
    <source>
        <dbReference type="Google" id="ProtNLM"/>
    </source>
</evidence>
<dbReference type="AlphaFoldDB" id="A0A6C2U801"/>
<accession>A0A6C2U801</accession>
<name>A0A6C2U801_PONDE</name>
<sequence>MSNRFSRRLFTATCCCAMAAGARKANRCEVCGGKLPRNHWNYDGRICCSQICVDRLRPQCSVCKKTIHGSHFTSGEQIYCSQACIDTTLPKCEICATPIHRGYTVTRHQYCETCVEKSPVCFSCGLPAAYPAKLEDGREICNRCMRWAVKTQKTAQRNYDLALRHLQAWTSTELASVPKLELVDRNRMRQLSQDIRKTDSNVSIRGLYSRQVTVTSRKLFGIWKEHTSEENETIYIVDHLHDEVFRAAALHELMHDLIHEHYARLESAPLWVHEGICQQAAAEYCRRRNHVDILHGITECEDPDYGDGYRYFNRLTGFRGWPALKRWMETVEVESLPETAPK</sequence>
<dbReference type="Proteomes" id="UP000366872">
    <property type="component" value="Unassembled WGS sequence"/>
</dbReference>
<dbReference type="RefSeq" id="WP_136081107.1">
    <property type="nucleotide sequence ID" value="NZ_CAAHFG010000002.1"/>
</dbReference>
<reference evidence="1 2" key="1">
    <citation type="submission" date="2019-04" db="EMBL/GenBank/DDBJ databases">
        <authorList>
            <person name="Van Vliet M D."/>
        </authorList>
    </citation>
    <scope>NUCLEOTIDE SEQUENCE [LARGE SCALE GENOMIC DNA]</scope>
    <source>
        <strain evidence="1 2">F1</strain>
    </source>
</reference>
<protein>
    <recommendedName>
        <fullName evidence="3">LIM zinc-binding domain-containing protein</fullName>
    </recommendedName>
</protein>
<organism evidence="1 2">
    <name type="scientific">Pontiella desulfatans</name>
    <dbReference type="NCBI Taxonomy" id="2750659"/>
    <lineage>
        <taxon>Bacteria</taxon>
        <taxon>Pseudomonadati</taxon>
        <taxon>Kiritimatiellota</taxon>
        <taxon>Kiritimatiellia</taxon>
        <taxon>Kiritimatiellales</taxon>
        <taxon>Pontiellaceae</taxon>
        <taxon>Pontiella</taxon>
    </lineage>
</organism>
<dbReference type="EMBL" id="CAAHFG010000002">
    <property type="protein sequence ID" value="VGO15554.1"/>
    <property type="molecule type" value="Genomic_DNA"/>
</dbReference>
<evidence type="ECO:0000313" key="2">
    <source>
        <dbReference type="Proteomes" id="UP000366872"/>
    </source>
</evidence>
<keyword evidence="2" id="KW-1185">Reference proteome</keyword>
<gene>
    <name evidence="1" type="ORF">PDESU_04139</name>
</gene>
<evidence type="ECO:0000313" key="1">
    <source>
        <dbReference type="EMBL" id="VGO15554.1"/>
    </source>
</evidence>